<name>A0AAD5RV12_9PEZI</name>
<proteinExistence type="predicted"/>
<dbReference type="Pfam" id="PF08728">
    <property type="entry name" value="CRT10"/>
    <property type="match status" value="2"/>
</dbReference>
<dbReference type="AlphaFoldDB" id="A0AAD5RV12"/>
<gene>
    <name evidence="2" type="ORF">MKZ38_002809</name>
</gene>
<sequence>MVIRRRREFNEAITVGRCHIQRSDDRYNANAVASNEHVIIQVDTDAGDGDEDEDDSVDEDSDDDETDSIQDHSGVSESPLLESEHPEFDPNFQPSLPVDIRTGKPTPPRTALWRMNLTALSQRYNLYFVAYEGHIYVYRPRDAVRNTLPTNPDYVLKPPPKGPNYAGHIDPRGHQANNVVVGDLGDEEVLALTFDNGNVIAYNIKSIASHIAALERDPRSWSGRAPQPFFHQSVQISAWGLALHKKSRLIAVSCNFRTIVVFYPALHSERHSAQGSGAPGSSDAEFPDVQIAEFPPPNFNNVGAGGQTLLRDNDIGRRRNYRVIFTPTQDARNIPSVTFTSFPDGTADRVVGIDINGKIWFFSVWVQKIPIHIIPYNYGVTDDEEEYCRGWGVLLLPNSSFLPVSNGKEIFGAKLDSDVISLRNQPVIGWDISSTITHIPDNLLAPTSVRGAVDELNTSSDESDFEIGNEEINHNDNGATSPSPQFPPALPLTNHYFLSTTDRFTWSPKRPAQRLSSWPNNHNSTSEDTYSIFRVGLYRMELQNLRPDGNGVLANGALRPPFLLRDPMRHIWAGEDRMNKLIHIPELSLVVVGTIWGYIALIRLTQASSSDAQRGFRVEWTLPRRSDTKMKNMAPMAPFGTPLGTLKLTISLWSNRLKVACLRNHPRIGGRRIPDDGDMVGENWKRRLGSSSEEISRDFDGRLDGRLDGIEIGGN</sequence>
<organism evidence="2 3">
    <name type="scientific">Zalerion maritima</name>
    <dbReference type="NCBI Taxonomy" id="339359"/>
    <lineage>
        <taxon>Eukaryota</taxon>
        <taxon>Fungi</taxon>
        <taxon>Dikarya</taxon>
        <taxon>Ascomycota</taxon>
        <taxon>Pezizomycotina</taxon>
        <taxon>Sordariomycetes</taxon>
        <taxon>Lulworthiomycetidae</taxon>
        <taxon>Lulworthiales</taxon>
        <taxon>Lulworthiaceae</taxon>
        <taxon>Zalerion</taxon>
    </lineage>
</organism>
<evidence type="ECO:0000313" key="3">
    <source>
        <dbReference type="Proteomes" id="UP001201980"/>
    </source>
</evidence>
<protein>
    <submittedName>
        <fullName evidence="2">Uncharacterized protein</fullName>
    </submittedName>
</protein>
<reference evidence="2" key="1">
    <citation type="submission" date="2022-07" db="EMBL/GenBank/DDBJ databases">
        <title>Draft genome sequence of Zalerion maritima ATCC 34329, a (micro)plastics degrading marine fungus.</title>
        <authorList>
            <person name="Paco A."/>
            <person name="Goncalves M.F.M."/>
            <person name="Rocha-Santos T.A.P."/>
            <person name="Alves A."/>
        </authorList>
    </citation>
    <scope>NUCLEOTIDE SEQUENCE</scope>
    <source>
        <strain evidence="2">ATCC 34329</strain>
    </source>
</reference>
<accession>A0AAD5RV12</accession>
<dbReference type="EMBL" id="JAKWBI020000189">
    <property type="protein sequence ID" value="KAJ2899735.1"/>
    <property type="molecule type" value="Genomic_DNA"/>
</dbReference>
<feature type="compositionally biased region" description="Acidic residues" evidence="1">
    <location>
        <begin position="45"/>
        <end position="68"/>
    </location>
</feature>
<feature type="region of interest" description="Disordered" evidence="1">
    <location>
        <begin position="40"/>
        <end position="107"/>
    </location>
</feature>
<dbReference type="Proteomes" id="UP001201980">
    <property type="component" value="Unassembled WGS sequence"/>
</dbReference>
<comment type="caution">
    <text evidence="2">The sequence shown here is derived from an EMBL/GenBank/DDBJ whole genome shotgun (WGS) entry which is preliminary data.</text>
</comment>
<evidence type="ECO:0000256" key="1">
    <source>
        <dbReference type="SAM" id="MobiDB-lite"/>
    </source>
</evidence>
<dbReference type="InterPro" id="IPR014839">
    <property type="entry name" value="Crt10"/>
</dbReference>
<keyword evidence="3" id="KW-1185">Reference proteome</keyword>
<evidence type="ECO:0000313" key="2">
    <source>
        <dbReference type="EMBL" id="KAJ2899735.1"/>
    </source>
</evidence>